<sequence>MSEGNHSPKAPKSHEGHFNGSNRNKGYTSSLKHGWLWWHIHQPVHHSGGKADTYKLDWAQIILMS</sequence>
<comment type="caution">
    <text evidence="2">The sequence shown here is derived from an EMBL/GenBank/DDBJ whole genome shotgun (WGS) entry which is preliminary data.</text>
</comment>
<reference evidence="2" key="1">
    <citation type="submission" date="2022-08" db="EMBL/GenBank/DDBJ databases">
        <authorList>
            <person name="Deng Y."/>
            <person name="Han X.-F."/>
            <person name="Zhang Y.-Q."/>
        </authorList>
    </citation>
    <scope>NUCLEOTIDE SEQUENCE</scope>
    <source>
        <strain evidence="2">CPCC 203386</strain>
    </source>
</reference>
<evidence type="ECO:0000313" key="3">
    <source>
        <dbReference type="Proteomes" id="UP001165586"/>
    </source>
</evidence>
<feature type="non-terminal residue" evidence="2">
    <location>
        <position position="65"/>
    </location>
</feature>
<organism evidence="2 3">
    <name type="scientific">Herbiconiux daphne</name>
    <dbReference type="NCBI Taxonomy" id="2970914"/>
    <lineage>
        <taxon>Bacteria</taxon>
        <taxon>Bacillati</taxon>
        <taxon>Actinomycetota</taxon>
        <taxon>Actinomycetes</taxon>
        <taxon>Micrococcales</taxon>
        <taxon>Microbacteriaceae</taxon>
        <taxon>Herbiconiux</taxon>
    </lineage>
</organism>
<protein>
    <submittedName>
        <fullName evidence="2">Uncharacterized protein</fullName>
    </submittedName>
</protein>
<feature type="region of interest" description="Disordered" evidence="1">
    <location>
        <begin position="1"/>
        <end position="25"/>
    </location>
</feature>
<dbReference type="EMBL" id="JANLCJ010000750">
    <property type="protein sequence ID" value="MCS5737481.1"/>
    <property type="molecule type" value="Genomic_DNA"/>
</dbReference>
<proteinExistence type="predicted"/>
<gene>
    <name evidence="2" type="ORF">N1032_27500</name>
</gene>
<evidence type="ECO:0000256" key="1">
    <source>
        <dbReference type="SAM" id="MobiDB-lite"/>
    </source>
</evidence>
<name>A0ABT2HC08_9MICO</name>
<evidence type="ECO:0000313" key="2">
    <source>
        <dbReference type="EMBL" id="MCS5737481.1"/>
    </source>
</evidence>
<accession>A0ABT2HC08</accession>
<dbReference type="Proteomes" id="UP001165586">
    <property type="component" value="Unassembled WGS sequence"/>
</dbReference>
<keyword evidence="3" id="KW-1185">Reference proteome</keyword>